<sequence length="105" mass="10840">MSSAGLGFGDYRRRVTPRGGADRVAGVPFGAAVRALLVAGMSHRRSGIGGERSGPAWRPGRRDMPGTDSATGVWAVASRTAKGAQIWVVVVALIIVGIILAIALM</sequence>
<keyword evidence="2" id="KW-0472">Membrane</keyword>
<feature type="transmembrane region" description="Helical" evidence="2">
    <location>
        <begin position="84"/>
        <end position="104"/>
    </location>
</feature>
<gene>
    <name evidence="3" type="ORF">GCM10023322_82080</name>
</gene>
<reference evidence="4" key="1">
    <citation type="journal article" date="2019" name="Int. J. Syst. Evol. Microbiol.">
        <title>The Global Catalogue of Microorganisms (GCM) 10K type strain sequencing project: providing services to taxonomists for standard genome sequencing and annotation.</title>
        <authorList>
            <consortium name="The Broad Institute Genomics Platform"/>
            <consortium name="The Broad Institute Genome Sequencing Center for Infectious Disease"/>
            <person name="Wu L."/>
            <person name="Ma J."/>
        </authorList>
    </citation>
    <scope>NUCLEOTIDE SEQUENCE [LARGE SCALE GENOMIC DNA]</scope>
    <source>
        <strain evidence="4">JCM 18304</strain>
    </source>
</reference>
<feature type="region of interest" description="Disordered" evidence="1">
    <location>
        <begin position="1"/>
        <end position="24"/>
    </location>
</feature>
<keyword evidence="4" id="KW-1185">Reference proteome</keyword>
<evidence type="ECO:0000313" key="4">
    <source>
        <dbReference type="Proteomes" id="UP001501570"/>
    </source>
</evidence>
<evidence type="ECO:0000313" key="3">
    <source>
        <dbReference type="EMBL" id="GAA5201654.1"/>
    </source>
</evidence>
<evidence type="ECO:0000256" key="2">
    <source>
        <dbReference type="SAM" id="Phobius"/>
    </source>
</evidence>
<feature type="region of interest" description="Disordered" evidence="1">
    <location>
        <begin position="45"/>
        <end position="69"/>
    </location>
</feature>
<name>A0ABP9SVV2_9ACTN</name>
<protein>
    <submittedName>
        <fullName evidence="3">Uncharacterized protein</fullName>
    </submittedName>
</protein>
<dbReference type="EMBL" id="BAABJQ010000052">
    <property type="protein sequence ID" value="GAA5201654.1"/>
    <property type="molecule type" value="Genomic_DNA"/>
</dbReference>
<comment type="caution">
    <text evidence="3">The sequence shown here is derived from an EMBL/GenBank/DDBJ whole genome shotgun (WGS) entry which is preliminary data.</text>
</comment>
<dbReference type="Proteomes" id="UP001501570">
    <property type="component" value="Unassembled WGS sequence"/>
</dbReference>
<keyword evidence="2" id="KW-0812">Transmembrane</keyword>
<proteinExistence type="predicted"/>
<keyword evidence="2" id="KW-1133">Transmembrane helix</keyword>
<accession>A0ABP9SVV2</accession>
<organism evidence="3 4">
    <name type="scientific">Rugosimonospora acidiphila</name>
    <dbReference type="NCBI Taxonomy" id="556531"/>
    <lineage>
        <taxon>Bacteria</taxon>
        <taxon>Bacillati</taxon>
        <taxon>Actinomycetota</taxon>
        <taxon>Actinomycetes</taxon>
        <taxon>Micromonosporales</taxon>
        <taxon>Micromonosporaceae</taxon>
        <taxon>Rugosimonospora</taxon>
    </lineage>
</organism>
<evidence type="ECO:0000256" key="1">
    <source>
        <dbReference type="SAM" id="MobiDB-lite"/>
    </source>
</evidence>